<dbReference type="STRING" id="1296120.A0A1B9GIS4"/>
<accession>A0A1B9GIS4</accession>
<keyword evidence="3" id="KW-1185">Reference proteome</keyword>
<evidence type="ECO:0008006" key="4">
    <source>
        <dbReference type="Google" id="ProtNLM"/>
    </source>
</evidence>
<evidence type="ECO:0000313" key="2">
    <source>
        <dbReference type="EMBL" id="OCF30888.1"/>
    </source>
</evidence>
<organism evidence="2 3">
    <name type="scientific">Kwoniella heveanensis BCC8398</name>
    <dbReference type="NCBI Taxonomy" id="1296120"/>
    <lineage>
        <taxon>Eukaryota</taxon>
        <taxon>Fungi</taxon>
        <taxon>Dikarya</taxon>
        <taxon>Basidiomycota</taxon>
        <taxon>Agaricomycotina</taxon>
        <taxon>Tremellomycetes</taxon>
        <taxon>Tremellales</taxon>
        <taxon>Cryptococcaceae</taxon>
        <taxon>Kwoniella</taxon>
    </lineage>
</organism>
<dbReference type="AlphaFoldDB" id="A0A1B9GIS4"/>
<keyword evidence="1" id="KW-0732">Signal</keyword>
<dbReference type="PANTHER" id="PTHR35192:SF2">
    <property type="entry name" value="APPLE DOMAIN-CONTAINING PROTEIN"/>
    <property type="match status" value="1"/>
</dbReference>
<evidence type="ECO:0000313" key="3">
    <source>
        <dbReference type="Proteomes" id="UP000092666"/>
    </source>
</evidence>
<name>A0A1B9GIS4_9TREE</name>
<dbReference type="PANTHER" id="PTHR35192">
    <property type="entry name" value="PROTEIN, PUTATIVE-RELATED"/>
    <property type="match status" value="1"/>
</dbReference>
<dbReference type="EMBL" id="KI669514">
    <property type="protein sequence ID" value="OCF30888.1"/>
    <property type="molecule type" value="Genomic_DNA"/>
</dbReference>
<protein>
    <recommendedName>
        <fullName evidence="4">WSC domain-containing protein</fullName>
    </recommendedName>
</protein>
<reference evidence="2 3" key="1">
    <citation type="submission" date="2013-07" db="EMBL/GenBank/DDBJ databases">
        <title>The Genome Sequence of Cryptococcus heveanensis BCC8398.</title>
        <authorList>
            <consortium name="The Broad Institute Genome Sequencing Platform"/>
            <person name="Cuomo C."/>
            <person name="Litvintseva A."/>
            <person name="Chen Y."/>
            <person name="Heitman J."/>
            <person name="Sun S."/>
            <person name="Springer D."/>
            <person name="Dromer F."/>
            <person name="Young S.K."/>
            <person name="Zeng Q."/>
            <person name="Gargeya S."/>
            <person name="Fitzgerald M."/>
            <person name="Abouelleil A."/>
            <person name="Alvarado L."/>
            <person name="Berlin A.M."/>
            <person name="Chapman S.B."/>
            <person name="Dewar J."/>
            <person name="Goldberg J."/>
            <person name="Griggs A."/>
            <person name="Gujja S."/>
            <person name="Hansen M."/>
            <person name="Howarth C."/>
            <person name="Imamovic A."/>
            <person name="Larimer J."/>
            <person name="McCowan C."/>
            <person name="Murphy C."/>
            <person name="Pearson M."/>
            <person name="Priest M."/>
            <person name="Roberts A."/>
            <person name="Saif S."/>
            <person name="Shea T."/>
            <person name="Sykes S."/>
            <person name="Wortman J."/>
            <person name="Nusbaum C."/>
            <person name="Birren B."/>
        </authorList>
    </citation>
    <scope>NUCLEOTIDE SEQUENCE [LARGE SCALE GENOMIC DNA]</scope>
    <source>
        <strain evidence="2 3">BCC8398</strain>
    </source>
</reference>
<gene>
    <name evidence="2" type="ORF">I316_07413</name>
</gene>
<dbReference type="Proteomes" id="UP000092666">
    <property type="component" value="Unassembled WGS sequence"/>
</dbReference>
<feature type="chain" id="PRO_5008627141" description="WSC domain-containing protein" evidence="1">
    <location>
        <begin position="26"/>
        <end position="273"/>
    </location>
</feature>
<reference evidence="3" key="2">
    <citation type="submission" date="2013-12" db="EMBL/GenBank/DDBJ databases">
        <title>Evolution of pathogenesis and genome organization in the Tremellales.</title>
        <authorList>
            <person name="Cuomo C."/>
            <person name="Litvintseva A."/>
            <person name="Heitman J."/>
            <person name="Chen Y."/>
            <person name="Sun S."/>
            <person name="Springer D."/>
            <person name="Dromer F."/>
            <person name="Young S."/>
            <person name="Zeng Q."/>
            <person name="Chapman S."/>
            <person name="Gujja S."/>
            <person name="Saif S."/>
            <person name="Birren B."/>
        </authorList>
    </citation>
    <scope>NUCLEOTIDE SEQUENCE [LARGE SCALE GENOMIC DNA]</scope>
    <source>
        <strain evidence="3">BCC8398</strain>
    </source>
</reference>
<dbReference type="InterPro" id="IPR038955">
    <property type="entry name" value="PriA/CPL1_fungi"/>
</dbReference>
<evidence type="ECO:0000256" key="1">
    <source>
        <dbReference type="SAM" id="SignalP"/>
    </source>
</evidence>
<proteinExistence type="predicted"/>
<dbReference type="OrthoDB" id="2562698at2759"/>
<feature type="signal peptide" evidence="1">
    <location>
        <begin position="1"/>
        <end position="25"/>
    </location>
</feature>
<sequence length="273" mass="29254">MFNKFLGLTTLLFSVTLTLGPTARAQGTTGSPLFLGCVDQQYRPTPNVEVGTFTTPEACAQACFDNANHLMYATFLVAPQDVNRCFCSNTAPANNIIQPALDSDGTCDTPDQSYVFVSSSTYDLVGCRSTESAGGMVIVASPQACLGACLYFPYAMLRATASAYECVCGQAGDVGPQAVTCGMDVWITYEHDSGAFVAGPTGFVKRQQRDQKRLEEIEKFENRFCPAGLKACKVPGDDFAFECLNVDDELESCGGCLHGEYESDLTNSVSGIE</sequence>